<proteinExistence type="predicted"/>
<dbReference type="Pfam" id="PF21857">
    <property type="entry name" value="DUF6913"/>
    <property type="match status" value="1"/>
</dbReference>
<accession>A0A1M5DEX8</accession>
<dbReference type="InterPro" id="IPR054207">
    <property type="entry name" value="DUF6913"/>
</dbReference>
<dbReference type="AlphaFoldDB" id="A0A1M5DEX8"/>
<evidence type="ECO:0000313" key="2">
    <source>
        <dbReference type="Proteomes" id="UP000184164"/>
    </source>
</evidence>
<keyword evidence="2" id="KW-1185">Reference proteome</keyword>
<evidence type="ECO:0000313" key="1">
    <source>
        <dbReference type="EMBL" id="SHF65527.1"/>
    </source>
</evidence>
<reference evidence="1 2" key="1">
    <citation type="submission" date="2016-11" db="EMBL/GenBank/DDBJ databases">
        <authorList>
            <person name="Jaros S."/>
            <person name="Januszkiewicz K."/>
            <person name="Wedrychowicz H."/>
        </authorList>
    </citation>
    <scope>NUCLEOTIDE SEQUENCE [LARGE SCALE GENOMIC DNA]</scope>
    <source>
        <strain evidence="1 2">DSM 26910</strain>
    </source>
</reference>
<protein>
    <submittedName>
        <fullName evidence="1">Uncharacterized protein</fullName>
    </submittedName>
</protein>
<dbReference type="RefSeq" id="WP_073002694.1">
    <property type="nucleotide sequence ID" value="NZ_FQUM01000007.1"/>
</dbReference>
<dbReference type="OrthoDB" id="1120923at2"/>
<organism evidence="1 2">
    <name type="scientific">Mariniphaga anaerophila</name>
    <dbReference type="NCBI Taxonomy" id="1484053"/>
    <lineage>
        <taxon>Bacteria</taxon>
        <taxon>Pseudomonadati</taxon>
        <taxon>Bacteroidota</taxon>
        <taxon>Bacteroidia</taxon>
        <taxon>Marinilabiliales</taxon>
        <taxon>Prolixibacteraceae</taxon>
        <taxon>Mariniphaga</taxon>
    </lineage>
</organism>
<gene>
    <name evidence="1" type="ORF">SAMN05444274_10770</name>
</gene>
<name>A0A1M5DEX8_9BACT</name>
<sequence length="170" mass="19488">MGLIEKYAYRRLYKKAASIDRRVKLPHPETVRKVGILWEPSENQAFQFLNDHFSRSQSIVRNICIYPNNATAEPGANVLTAKDLNWLGFPKPGLVDDFISAEFDLLLNLALTQTLPFDYITALSRACFKVGWSPKETNFFDLNINIEGKPEALYLARQQIFYLGQLNKTM</sequence>
<dbReference type="Proteomes" id="UP000184164">
    <property type="component" value="Unassembled WGS sequence"/>
</dbReference>
<dbReference type="STRING" id="1484053.SAMN05444274_10770"/>
<dbReference type="EMBL" id="FQUM01000007">
    <property type="protein sequence ID" value="SHF65527.1"/>
    <property type="molecule type" value="Genomic_DNA"/>
</dbReference>